<organism evidence="1 2">
    <name type="scientific">Cryptolaemus montrouzieri</name>
    <dbReference type="NCBI Taxonomy" id="559131"/>
    <lineage>
        <taxon>Eukaryota</taxon>
        <taxon>Metazoa</taxon>
        <taxon>Ecdysozoa</taxon>
        <taxon>Arthropoda</taxon>
        <taxon>Hexapoda</taxon>
        <taxon>Insecta</taxon>
        <taxon>Pterygota</taxon>
        <taxon>Neoptera</taxon>
        <taxon>Endopterygota</taxon>
        <taxon>Coleoptera</taxon>
        <taxon>Polyphaga</taxon>
        <taxon>Cucujiformia</taxon>
        <taxon>Coccinelloidea</taxon>
        <taxon>Coccinellidae</taxon>
        <taxon>Scymninae</taxon>
        <taxon>Scymnini</taxon>
        <taxon>Cryptolaemus</taxon>
    </lineage>
</organism>
<evidence type="ECO:0000313" key="2">
    <source>
        <dbReference type="Proteomes" id="UP001516400"/>
    </source>
</evidence>
<keyword evidence="2" id="KW-1185">Reference proteome</keyword>
<sequence>MGDHAGYECSTRRHYKVTLFTAINELLQTEQMESNRTERNSSESVLDGFQGVHVPCHPCVNIVNIGVTLADFQSVGSLPVRKESFSSFAIGEHIVSSAQLFSTLAEMPSIPGEVEGSREES</sequence>
<comment type="caution">
    <text evidence="1">The sequence shown here is derived from an EMBL/GenBank/DDBJ whole genome shotgun (WGS) entry which is preliminary data.</text>
</comment>
<dbReference type="EMBL" id="JABFTP020000021">
    <property type="protein sequence ID" value="KAL3270139.1"/>
    <property type="molecule type" value="Genomic_DNA"/>
</dbReference>
<evidence type="ECO:0000313" key="1">
    <source>
        <dbReference type="EMBL" id="KAL3270139.1"/>
    </source>
</evidence>
<dbReference type="Proteomes" id="UP001516400">
    <property type="component" value="Unassembled WGS sequence"/>
</dbReference>
<name>A0ABD2MVE8_9CUCU</name>
<gene>
    <name evidence="1" type="ORF">HHI36_009197</name>
</gene>
<protein>
    <submittedName>
        <fullName evidence="1">Uncharacterized protein</fullName>
    </submittedName>
</protein>
<accession>A0ABD2MVE8</accession>
<reference evidence="1 2" key="1">
    <citation type="journal article" date="2021" name="BMC Biol.">
        <title>Horizontally acquired antibacterial genes associated with adaptive radiation of ladybird beetles.</title>
        <authorList>
            <person name="Li H.S."/>
            <person name="Tang X.F."/>
            <person name="Huang Y.H."/>
            <person name="Xu Z.Y."/>
            <person name="Chen M.L."/>
            <person name="Du X.Y."/>
            <person name="Qiu B.Y."/>
            <person name="Chen P.T."/>
            <person name="Zhang W."/>
            <person name="Slipinski A."/>
            <person name="Escalona H.E."/>
            <person name="Waterhouse R.M."/>
            <person name="Zwick A."/>
            <person name="Pang H."/>
        </authorList>
    </citation>
    <scope>NUCLEOTIDE SEQUENCE [LARGE SCALE GENOMIC DNA]</scope>
    <source>
        <strain evidence="1">SYSU2018</strain>
    </source>
</reference>
<dbReference type="AlphaFoldDB" id="A0ABD2MVE8"/>
<proteinExistence type="predicted"/>